<evidence type="ECO:0008006" key="4">
    <source>
        <dbReference type="Google" id="ProtNLM"/>
    </source>
</evidence>
<evidence type="ECO:0000313" key="2">
    <source>
        <dbReference type="EMBL" id="RGQ41795.1"/>
    </source>
</evidence>
<dbReference type="AlphaFoldDB" id="A0A412AYL3"/>
<keyword evidence="1" id="KW-0732">Signal</keyword>
<dbReference type="EMBL" id="QRTC01000016">
    <property type="protein sequence ID" value="RGQ41795.1"/>
    <property type="molecule type" value="Genomic_DNA"/>
</dbReference>
<gene>
    <name evidence="2" type="ORF">DWY99_05640</name>
</gene>
<name>A0A412AYL3_9FIRM</name>
<feature type="chain" id="PRO_5039540009" description="Bacteriocin transport accessory protein" evidence="1">
    <location>
        <begin position="19"/>
        <end position="196"/>
    </location>
</feature>
<accession>A0A412AYL3</accession>
<reference evidence="2 3" key="1">
    <citation type="submission" date="2018-08" db="EMBL/GenBank/DDBJ databases">
        <title>A genome reference for cultivated species of the human gut microbiota.</title>
        <authorList>
            <person name="Zou Y."/>
            <person name="Xue W."/>
            <person name="Luo G."/>
        </authorList>
    </citation>
    <scope>NUCLEOTIDE SEQUENCE [LARGE SCALE GENOMIC DNA]</scope>
    <source>
        <strain evidence="2 3">AF28-26</strain>
    </source>
</reference>
<evidence type="ECO:0000313" key="3">
    <source>
        <dbReference type="Proteomes" id="UP000284751"/>
    </source>
</evidence>
<proteinExistence type="predicted"/>
<organism evidence="2 3">
    <name type="scientific">[Clostridium] leptum</name>
    <dbReference type="NCBI Taxonomy" id="1535"/>
    <lineage>
        <taxon>Bacteria</taxon>
        <taxon>Bacillati</taxon>
        <taxon>Bacillota</taxon>
        <taxon>Clostridia</taxon>
        <taxon>Eubacteriales</taxon>
        <taxon>Oscillospiraceae</taxon>
        <taxon>Oscillospiraceae incertae sedis</taxon>
    </lineage>
</organism>
<dbReference type="PROSITE" id="PS51257">
    <property type="entry name" value="PROKAR_LIPOPROTEIN"/>
    <property type="match status" value="1"/>
</dbReference>
<feature type="signal peptide" evidence="1">
    <location>
        <begin position="1"/>
        <end position="18"/>
    </location>
</feature>
<protein>
    <recommendedName>
        <fullName evidence="4">Bacteriocin transport accessory protein</fullName>
    </recommendedName>
</protein>
<dbReference type="Proteomes" id="UP000284751">
    <property type="component" value="Unassembled WGS sequence"/>
</dbReference>
<evidence type="ECO:0000256" key="1">
    <source>
        <dbReference type="SAM" id="SignalP"/>
    </source>
</evidence>
<sequence length="196" mass="20597">MKKMFICLLGMVMAISLAGCGGQSDAQNGGSAPGSSYTSAVQVLETVIDAYTEEQKFPIGGGDSENLTAEAPGAFDISKTEELDMALGLPESEAANIDDAASMVHMMNANTFTGAAYRLKSGVQVEEFSEAVKENVLAKQWMCGMPDTMVVIDVDGQYVLTAYGADELIETFKTNALSALDGAKVVLDAPVVENGF</sequence>
<comment type="caution">
    <text evidence="2">The sequence shown here is derived from an EMBL/GenBank/DDBJ whole genome shotgun (WGS) entry which is preliminary data.</text>
</comment>